<organism evidence="1 2">
    <name type="scientific">Mycolicibacterium iranicum</name>
    <name type="common">Mycobacterium iranicum</name>
    <dbReference type="NCBI Taxonomy" id="912594"/>
    <lineage>
        <taxon>Bacteria</taxon>
        <taxon>Bacillati</taxon>
        <taxon>Actinomycetota</taxon>
        <taxon>Actinomycetes</taxon>
        <taxon>Mycobacteriales</taxon>
        <taxon>Mycobacteriaceae</taxon>
        <taxon>Mycolicibacterium</taxon>
    </lineage>
</organism>
<keyword evidence="2" id="KW-1185">Reference proteome</keyword>
<protein>
    <submittedName>
        <fullName evidence="1">Uncharacterized protein</fullName>
    </submittedName>
</protein>
<dbReference type="EMBL" id="JACHVU010000008">
    <property type="protein sequence ID" value="MBB2992140.1"/>
    <property type="molecule type" value="Genomic_DNA"/>
</dbReference>
<sequence length="152" mass="17294">MTVLQLVRGGKGKQELQPLPNPEQLQPAQMFRNGTDTFLAGSDDLIWIALGLSFSNFRVIQFAFVDRYFQPIAETEADWLSDQLVDLIEQRLLDSIEIFIATHLNGRFVEQVRLHNGSTHNDITVVQDGIVYAKEEDFASLSVALKRVNLYR</sequence>
<evidence type="ECO:0000313" key="1">
    <source>
        <dbReference type="EMBL" id="MBB2992140.1"/>
    </source>
</evidence>
<dbReference type="Proteomes" id="UP000550501">
    <property type="component" value="Unassembled WGS sequence"/>
</dbReference>
<comment type="caution">
    <text evidence="1">The sequence shown here is derived from an EMBL/GenBank/DDBJ whole genome shotgun (WGS) entry which is preliminary data.</text>
</comment>
<proteinExistence type="predicted"/>
<name>A0A839Q816_MYCIR</name>
<dbReference type="AlphaFoldDB" id="A0A839Q816"/>
<gene>
    <name evidence="1" type="ORF">FHR72_003636</name>
</gene>
<reference evidence="1 2" key="1">
    <citation type="submission" date="2020-08" db="EMBL/GenBank/DDBJ databases">
        <title>The Agave Microbiome: Exploring the role of microbial communities in plant adaptations to desert environments.</title>
        <authorList>
            <person name="Partida-Martinez L.P."/>
        </authorList>
    </citation>
    <scope>NUCLEOTIDE SEQUENCE [LARGE SCALE GENOMIC DNA]</scope>
    <source>
        <strain evidence="1 2">AT2.18</strain>
    </source>
</reference>
<dbReference type="RefSeq" id="WP_183470569.1">
    <property type="nucleotide sequence ID" value="NZ_JACHVU010000008.1"/>
</dbReference>
<accession>A0A839Q816</accession>
<evidence type="ECO:0000313" key="2">
    <source>
        <dbReference type="Proteomes" id="UP000550501"/>
    </source>
</evidence>